<name>A0A9D9HIH7_9BACT</name>
<dbReference type="InterPro" id="IPR050222">
    <property type="entry name" value="MATE_MdtK"/>
</dbReference>
<dbReference type="PANTHER" id="PTHR43298">
    <property type="entry name" value="MULTIDRUG RESISTANCE PROTEIN NORM-RELATED"/>
    <property type="match status" value="1"/>
</dbReference>
<feature type="transmembrane region" description="Helical" evidence="2">
    <location>
        <begin position="142"/>
        <end position="166"/>
    </location>
</feature>
<evidence type="ECO:0000256" key="1">
    <source>
        <dbReference type="ARBA" id="ARBA00022448"/>
    </source>
</evidence>
<keyword evidence="2" id="KW-1133">Transmembrane helix</keyword>
<dbReference type="GO" id="GO:0005886">
    <property type="term" value="C:plasma membrane"/>
    <property type="evidence" value="ECO:0007669"/>
    <property type="project" value="TreeGrafter"/>
</dbReference>
<dbReference type="GO" id="GO:0042910">
    <property type="term" value="F:xenobiotic transmembrane transporter activity"/>
    <property type="evidence" value="ECO:0007669"/>
    <property type="project" value="InterPro"/>
</dbReference>
<dbReference type="AlphaFoldDB" id="A0A9D9HIH7"/>
<evidence type="ECO:0000313" key="4">
    <source>
        <dbReference type="Proteomes" id="UP000823661"/>
    </source>
</evidence>
<comment type="caution">
    <text evidence="3">The sequence shown here is derived from an EMBL/GenBank/DDBJ whole genome shotgun (WGS) entry which is preliminary data.</text>
</comment>
<accession>A0A9D9HIH7</accession>
<feature type="transmembrane region" description="Helical" evidence="2">
    <location>
        <begin position="69"/>
        <end position="91"/>
    </location>
</feature>
<organism evidence="3 4">
    <name type="scientific">Candidatus Cryptobacteroides intestinavium</name>
    <dbReference type="NCBI Taxonomy" id="2840766"/>
    <lineage>
        <taxon>Bacteria</taxon>
        <taxon>Pseudomonadati</taxon>
        <taxon>Bacteroidota</taxon>
        <taxon>Bacteroidia</taxon>
        <taxon>Bacteroidales</taxon>
        <taxon>Candidatus Cryptobacteroides</taxon>
    </lineage>
</organism>
<dbReference type="EMBL" id="JADIMI010000048">
    <property type="protein sequence ID" value="MBO8452208.1"/>
    <property type="molecule type" value="Genomic_DNA"/>
</dbReference>
<evidence type="ECO:0000256" key="2">
    <source>
        <dbReference type="SAM" id="Phobius"/>
    </source>
</evidence>
<dbReference type="InterPro" id="IPR002528">
    <property type="entry name" value="MATE_fam"/>
</dbReference>
<gene>
    <name evidence="3" type="ORF">IAC06_04925</name>
</gene>
<protein>
    <submittedName>
        <fullName evidence="3">Uncharacterized protein</fullName>
    </submittedName>
</protein>
<reference evidence="3" key="1">
    <citation type="submission" date="2020-10" db="EMBL/GenBank/DDBJ databases">
        <authorList>
            <person name="Gilroy R."/>
        </authorList>
    </citation>
    <scope>NUCLEOTIDE SEQUENCE</scope>
    <source>
        <strain evidence="3">B1-20833</strain>
    </source>
</reference>
<feature type="transmembrane region" description="Helical" evidence="2">
    <location>
        <begin position="172"/>
        <end position="190"/>
    </location>
</feature>
<feature type="transmembrane region" description="Helical" evidence="2">
    <location>
        <begin position="37"/>
        <end position="57"/>
    </location>
</feature>
<reference evidence="3" key="2">
    <citation type="journal article" date="2021" name="PeerJ">
        <title>Extensive microbial diversity within the chicken gut microbiome revealed by metagenomics and culture.</title>
        <authorList>
            <person name="Gilroy R."/>
            <person name="Ravi A."/>
            <person name="Getino M."/>
            <person name="Pursley I."/>
            <person name="Horton D.L."/>
            <person name="Alikhan N.F."/>
            <person name="Baker D."/>
            <person name="Gharbi K."/>
            <person name="Hall N."/>
            <person name="Watson M."/>
            <person name="Adriaenssens E.M."/>
            <person name="Foster-Nyarko E."/>
            <person name="Jarju S."/>
            <person name="Secka A."/>
            <person name="Antonio M."/>
            <person name="Oren A."/>
            <person name="Chaudhuri R.R."/>
            <person name="La Ragione R."/>
            <person name="Hildebrand F."/>
            <person name="Pallen M.J."/>
        </authorList>
    </citation>
    <scope>NUCLEOTIDE SEQUENCE</scope>
    <source>
        <strain evidence="3">B1-20833</strain>
    </source>
</reference>
<proteinExistence type="predicted"/>
<feature type="transmembrane region" description="Helical" evidence="2">
    <location>
        <begin position="111"/>
        <end position="130"/>
    </location>
</feature>
<keyword evidence="1" id="KW-0813">Transport</keyword>
<dbReference type="Pfam" id="PF01554">
    <property type="entry name" value="MatE"/>
    <property type="match status" value="1"/>
</dbReference>
<keyword evidence="2" id="KW-0472">Membrane</keyword>
<dbReference type="GO" id="GO:0015297">
    <property type="term" value="F:antiporter activity"/>
    <property type="evidence" value="ECO:0007669"/>
    <property type="project" value="InterPro"/>
</dbReference>
<dbReference type="Proteomes" id="UP000823661">
    <property type="component" value="Unassembled WGS sequence"/>
</dbReference>
<evidence type="ECO:0000313" key="3">
    <source>
        <dbReference type="EMBL" id="MBO8452208.1"/>
    </source>
</evidence>
<dbReference type="PANTHER" id="PTHR43298:SF2">
    <property type="entry name" value="FMN_FAD EXPORTER YEEO-RELATED"/>
    <property type="match status" value="1"/>
</dbReference>
<keyword evidence="2" id="KW-0812">Transmembrane</keyword>
<sequence length="200" mass="22069">MIENFLSVSTWFIFFLFVEHLGERSLAISNIVRNVSGLIWVVLMAFSSTCSTLVSNMIGSGDQDRVPGLIWRVMKMGYAIITSIIVIFAIFPKKVIGIFTDMPEIIDATVPAMLVMASSYLINTGGNICFNASIGTGNTRTVFVLETIALIIYLGYCTLVCTILKADITVCWTAEHVYALAMLVLCGLYLRSGRWRGKTV</sequence>